<dbReference type="EMBL" id="CM003609">
    <property type="protein sequence ID" value="KYP64230.1"/>
    <property type="molecule type" value="Genomic_DNA"/>
</dbReference>
<accession>A0A151TAZ5</accession>
<sequence length="289" mass="32057">MGGCCCSARKPHLQGAPVCYYCPPTFEERESLTSNDGTNASRNAGFLVGLNLEGSMPDTFQPPPVPLPYDTVLGGFASTDSESGRETVSSFETLITREDADESDCKAQANSAPTSPRKAELSKSNVTQVLVTEEEDVCPICLEDDRMLSQQAIPFNHCYSSSNESTPRGWPSSKHTDQADQGKPIKVMPDFAQVYSFIGSVFDPKATNHLQTLKQMDPINVETVLLLMRNLSTNLRSPEFENDVRFVPNTALLLVFFFYGRNYCTHESILMPLSCFDLLLHLLYIMMLV</sequence>
<dbReference type="Pfam" id="PF24904">
    <property type="entry name" value="RVE6"/>
    <property type="match status" value="1"/>
</dbReference>
<name>A0A151TAZ5_CAJCA</name>
<reference evidence="2 3" key="1">
    <citation type="journal article" date="2012" name="Nat. Biotechnol.">
        <title>Draft genome sequence of pigeonpea (Cajanus cajan), an orphan legume crop of resource-poor farmers.</title>
        <authorList>
            <person name="Varshney R.K."/>
            <person name="Chen W."/>
            <person name="Li Y."/>
            <person name="Bharti A.K."/>
            <person name="Saxena R.K."/>
            <person name="Schlueter J.A."/>
            <person name="Donoghue M.T."/>
            <person name="Azam S."/>
            <person name="Fan G."/>
            <person name="Whaley A.M."/>
            <person name="Farmer A.D."/>
            <person name="Sheridan J."/>
            <person name="Iwata A."/>
            <person name="Tuteja R."/>
            <person name="Penmetsa R.V."/>
            <person name="Wu W."/>
            <person name="Upadhyaya H.D."/>
            <person name="Yang S.P."/>
            <person name="Shah T."/>
            <person name="Saxena K.B."/>
            <person name="Michael T."/>
            <person name="McCombie W.R."/>
            <person name="Yang B."/>
            <person name="Zhang G."/>
            <person name="Yang H."/>
            <person name="Wang J."/>
            <person name="Spillane C."/>
            <person name="Cook D.R."/>
            <person name="May G.D."/>
            <person name="Xu X."/>
            <person name="Jackson S.A."/>
        </authorList>
    </citation>
    <scope>NUCLEOTIDE SEQUENCE [LARGE SCALE GENOMIC DNA]</scope>
    <source>
        <strain evidence="3">cv. Asha</strain>
    </source>
</reference>
<organism evidence="2 3">
    <name type="scientific">Cajanus cajan</name>
    <name type="common">Pigeon pea</name>
    <name type="synonym">Cajanus indicus</name>
    <dbReference type="NCBI Taxonomy" id="3821"/>
    <lineage>
        <taxon>Eukaryota</taxon>
        <taxon>Viridiplantae</taxon>
        <taxon>Streptophyta</taxon>
        <taxon>Embryophyta</taxon>
        <taxon>Tracheophyta</taxon>
        <taxon>Spermatophyta</taxon>
        <taxon>Magnoliopsida</taxon>
        <taxon>eudicotyledons</taxon>
        <taxon>Gunneridae</taxon>
        <taxon>Pentapetalae</taxon>
        <taxon>rosids</taxon>
        <taxon>fabids</taxon>
        <taxon>Fabales</taxon>
        <taxon>Fabaceae</taxon>
        <taxon>Papilionoideae</taxon>
        <taxon>50 kb inversion clade</taxon>
        <taxon>NPAAA clade</taxon>
        <taxon>indigoferoid/millettioid clade</taxon>
        <taxon>Phaseoleae</taxon>
        <taxon>Cajanus</taxon>
    </lineage>
</organism>
<dbReference type="Proteomes" id="UP000075243">
    <property type="component" value="Chromosome 7"/>
</dbReference>
<gene>
    <name evidence="2" type="ORF">KK1_018822</name>
</gene>
<protein>
    <submittedName>
        <fullName evidence="2">Uncharacterized protein</fullName>
    </submittedName>
</protein>
<dbReference type="AlphaFoldDB" id="A0A151TAZ5"/>
<keyword evidence="3" id="KW-1185">Reference proteome</keyword>
<evidence type="ECO:0000313" key="2">
    <source>
        <dbReference type="EMBL" id="KYP64230.1"/>
    </source>
</evidence>
<proteinExistence type="predicted"/>
<evidence type="ECO:0000313" key="3">
    <source>
        <dbReference type="Proteomes" id="UP000075243"/>
    </source>
</evidence>
<feature type="region of interest" description="Disordered" evidence="1">
    <location>
        <begin position="99"/>
        <end position="120"/>
    </location>
</feature>
<dbReference type="Gramene" id="C.cajan_18287.t">
    <property type="protein sequence ID" value="C.cajan_18287.t"/>
    <property type="gene ID" value="C.cajan_18287"/>
</dbReference>
<evidence type="ECO:0000256" key="1">
    <source>
        <dbReference type="SAM" id="MobiDB-lite"/>
    </source>
</evidence>